<feature type="region of interest" description="Disordered" evidence="1">
    <location>
        <begin position="1"/>
        <end position="126"/>
    </location>
</feature>
<name>A0A3R7PFG9_PENVA</name>
<feature type="compositionally biased region" description="Basic and acidic residues" evidence="1">
    <location>
        <begin position="34"/>
        <end position="60"/>
    </location>
</feature>
<proteinExistence type="predicted"/>
<protein>
    <submittedName>
        <fullName evidence="2">Uncharacterized protein</fullName>
    </submittedName>
</protein>
<reference evidence="2 3" key="1">
    <citation type="submission" date="2018-04" db="EMBL/GenBank/DDBJ databases">
        <authorList>
            <person name="Zhang X."/>
            <person name="Yuan J."/>
            <person name="Li F."/>
            <person name="Xiang J."/>
        </authorList>
    </citation>
    <scope>NUCLEOTIDE SEQUENCE [LARGE SCALE GENOMIC DNA]</scope>
    <source>
        <tissue evidence="2">Muscle</tissue>
    </source>
</reference>
<dbReference type="EMBL" id="QCYY01000288">
    <property type="protein sequence ID" value="ROT85401.1"/>
    <property type="molecule type" value="Genomic_DNA"/>
</dbReference>
<accession>A0A3R7PFG9</accession>
<feature type="compositionally biased region" description="Low complexity" evidence="1">
    <location>
        <begin position="23"/>
        <end position="33"/>
    </location>
</feature>
<dbReference type="Proteomes" id="UP000283509">
    <property type="component" value="Unassembled WGS sequence"/>
</dbReference>
<comment type="caution">
    <text evidence="2">The sequence shown here is derived from an EMBL/GenBank/DDBJ whole genome shotgun (WGS) entry which is preliminary data.</text>
</comment>
<evidence type="ECO:0000313" key="3">
    <source>
        <dbReference type="Proteomes" id="UP000283509"/>
    </source>
</evidence>
<feature type="compositionally biased region" description="Basic and acidic residues" evidence="1">
    <location>
        <begin position="72"/>
        <end position="87"/>
    </location>
</feature>
<gene>
    <name evidence="2" type="ORF">C7M84_015020</name>
</gene>
<keyword evidence="3" id="KW-1185">Reference proteome</keyword>
<organism evidence="2 3">
    <name type="scientific">Penaeus vannamei</name>
    <name type="common">Whiteleg shrimp</name>
    <name type="synonym">Litopenaeus vannamei</name>
    <dbReference type="NCBI Taxonomy" id="6689"/>
    <lineage>
        <taxon>Eukaryota</taxon>
        <taxon>Metazoa</taxon>
        <taxon>Ecdysozoa</taxon>
        <taxon>Arthropoda</taxon>
        <taxon>Crustacea</taxon>
        <taxon>Multicrustacea</taxon>
        <taxon>Malacostraca</taxon>
        <taxon>Eumalacostraca</taxon>
        <taxon>Eucarida</taxon>
        <taxon>Decapoda</taxon>
        <taxon>Dendrobranchiata</taxon>
        <taxon>Penaeoidea</taxon>
        <taxon>Penaeidae</taxon>
        <taxon>Penaeus</taxon>
    </lineage>
</organism>
<reference evidence="2 3" key="2">
    <citation type="submission" date="2019-01" db="EMBL/GenBank/DDBJ databases">
        <title>The decoding of complex shrimp genome reveals the adaptation for benthos swimmer, frequently molting mechanism and breeding impact on genome.</title>
        <authorList>
            <person name="Sun Y."/>
            <person name="Gao Y."/>
            <person name="Yu Y."/>
        </authorList>
    </citation>
    <scope>NUCLEOTIDE SEQUENCE [LARGE SCALE GENOMIC DNA]</scope>
    <source>
        <tissue evidence="2">Muscle</tissue>
    </source>
</reference>
<sequence>MSLERAGPSSRYVDYTQSSHSGYRPSSVSSYEYPPERPPRRERDRRERSRSRDSSRERYPGGRGVYYNPGIEEDRAPSDRAESEFTVRNEAVINPQLDEEERRAASRAASEIYASTRMPRPQSEIR</sequence>
<evidence type="ECO:0000313" key="2">
    <source>
        <dbReference type="EMBL" id="ROT85401.1"/>
    </source>
</evidence>
<evidence type="ECO:0000256" key="1">
    <source>
        <dbReference type="SAM" id="MobiDB-lite"/>
    </source>
</evidence>
<dbReference type="AlphaFoldDB" id="A0A3R7PFG9"/>